<feature type="transmembrane region" description="Helical" evidence="2">
    <location>
        <begin position="65"/>
        <end position="84"/>
    </location>
</feature>
<evidence type="ECO:0000256" key="2">
    <source>
        <dbReference type="SAM" id="Phobius"/>
    </source>
</evidence>
<dbReference type="Pfam" id="PF03334">
    <property type="entry name" value="PhaG_MnhG_YufB"/>
    <property type="match status" value="1"/>
</dbReference>
<dbReference type="Proteomes" id="UP001596527">
    <property type="component" value="Unassembled WGS sequence"/>
</dbReference>
<feature type="transmembrane region" description="Helical" evidence="2">
    <location>
        <begin position="42"/>
        <end position="59"/>
    </location>
</feature>
<keyword evidence="2" id="KW-0472">Membrane</keyword>
<feature type="transmembrane region" description="Helical" evidence="2">
    <location>
        <begin position="6"/>
        <end position="30"/>
    </location>
</feature>
<comment type="caution">
    <text evidence="3">The sequence shown here is derived from an EMBL/GenBank/DDBJ whole genome shotgun (WGS) entry which is preliminary data.</text>
</comment>
<comment type="similarity">
    <text evidence="1">Belongs to the CPA3 antiporters (TC 2.A.63) subunit G family.</text>
</comment>
<gene>
    <name evidence="3" type="primary">mnhG</name>
    <name evidence="3" type="ORF">ACFQWG_13230</name>
</gene>
<evidence type="ECO:0000256" key="1">
    <source>
        <dbReference type="ARBA" id="ARBA00008404"/>
    </source>
</evidence>
<keyword evidence="2" id="KW-0812">Transmembrane</keyword>
<sequence>MNVEDAAHVAGAVLLLVGVFFTLVAAIGLVRFRDVYARMHAASKPQFLGLMFVLAGIGLESWQWRWVVLAATVLILQFITAPVASHLVGRAAYRTGGGADLVVDELTADLETSSLGDGS</sequence>
<dbReference type="NCBIfam" id="NF009314">
    <property type="entry name" value="PRK12674.1-2"/>
    <property type="match status" value="1"/>
</dbReference>
<name>A0ABW2SQM1_9ACTO</name>
<evidence type="ECO:0000313" key="4">
    <source>
        <dbReference type="Proteomes" id="UP001596527"/>
    </source>
</evidence>
<keyword evidence="2" id="KW-1133">Transmembrane helix</keyword>
<dbReference type="EMBL" id="JBHTEF010000001">
    <property type="protein sequence ID" value="MFC7582156.1"/>
    <property type="molecule type" value="Genomic_DNA"/>
</dbReference>
<keyword evidence="4" id="KW-1185">Reference proteome</keyword>
<reference evidence="4" key="1">
    <citation type="journal article" date="2019" name="Int. J. Syst. Evol. Microbiol.">
        <title>The Global Catalogue of Microorganisms (GCM) 10K type strain sequencing project: providing services to taxonomists for standard genome sequencing and annotation.</title>
        <authorList>
            <consortium name="The Broad Institute Genomics Platform"/>
            <consortium name="The Broad Institute Genome Sequencing Center for Infectious Disease"/>
            <person name="Wu L."/>
            <person name="Ma J."/>
        </authorList>
    </citation>
    <scope>NUCLEOTIDE SEQUENCE [LARGE SCALE GENOMIC DNA]</scope>
    <source>
        <strain evidence="4">CCUG 56698</strain>
    </source>
</reference>
<organism evidence="3 4">
    <name type="scientific">Schaalia naturae</name>
    <dbReference type="NCBI Taxonomy" id="635203"/>
    <lineage>
        <taxon>Bacteria</taxon>
        <taxon>Bacillati</taxon>
        <taxon>Actinomycetota</taxon>
        <taxon>Actinomycetes</taxon>
        <taxon>Actinomycetales</taxon>
        <taxon>Actinomycetaceae</taxon>
        <taxon>Schaalia</taxon>
    </lineage>
</organism>
<accession>A0ABW2SQM1</accession>
<protein>
    <submittedName>
        <fullName evidence="3">Monovalent cation/H(+) antiporter subunit G</fullName>
    </submittedName>
</protein>
<proteinExistence type="inferred from homology"/>
<dbReference type="PANTHER" id="PTHR34703:SF1">
    <property type="entry name" value="ANTIPORTER SUBUNIT MNHG2-RELATED"/>
    <property type="match status" value="1"/>
</dbReference>
<dbReference type="InterPro" id="IPR005133">
    <property type="entry name" value="PhaG_MnhG_YufB"/>
</dbReference>
<evidence type="ECO:0000313" key="3">
    <source>
        <dbReference type="EMBL" id="MFC7582156.1"/>
    </source>
</evidence>
<dbReference type="RefSeq" id="WP_291495959.1">
    <property type="nucleotide sequence ID" value="NZ_JBHTEF010000001.1"/>
</dbReference>
<dbReference type="NCBIfam" id="TIGR01300">
    <property type="entry name" value="CPA3_mnhG_phaG"/>
    <property type="match status" value="1"/>
</dbReference>
<dbReference type="PANTHER" id="PTHR34703">
    <property type="entry name" value="ANTIPORTER SUBUNIT MNHG2-RELATED"/>
    <property type="match status" value="1"/>
</dbReference>